<dbReference type="PANTHER" id="PTHR33365">
    <property type="entry name" value="YALI0B05434P"/>
    <property type="match status" value="1"/>
</dbReference>
<dbReference type="Proteomes" id="UP000054270">
    <property type="component" value="Unassembled WGS sequence"/>
</dbReference>
<keyword evidence="2" id="KW-0560">Oxidoreductase</keyword>
<dbReference type="STRING" id="945553.A0A0D2N7Z6"/>
<dbReference type="InterPro" id="IPR021765">
    <property type="entry name" value="UstYa-like"/>
</dbReference>
<dbReference type="GO" id="GO:0016491">
    <property type="term" value="F:oxidoreductase activity"/>
    <property type="evidence" value="ECO:0007669"/>
    <property type="project" value="UniProtKB-KW"/>
</dbReference>
<accession>A0A0D2N7Z6</accession>
<dbReference type="GO" id="GO:0043386">
    <property type="term" value="P:mycotoxin biosynthetic process"/>
    <property type="evidence" value="ECO:0007669"/>
    <property type="project" value="InterPro"/>
</dbReference>
<reference evidence="6" key="1">
    <citation type="submission" date="2014-04" db="EMBL/GenBank/DDBJ databases">
        <title>Evolutionary Origins and Diversification of the Mycorrhizal Mutualists.</title>
        <authorList>
            <consortium name="DOE Joint Genome Institute"/>
            <consortium name="Mycorrhizal Genomics Consortium"/>
            <person name="Kohler A."/>
            <person name="Kuo A."/>
            <person name="Nagy L.G."/>
            <person name="Floudas D."/>
            <person name="Copeland A."/>
            <person name="Barry K.W."/>
            <person name="Cichocki N."/>
            <person name="Veneault-Fourrey C."/>
            <person name="LaButti K."/>
            <person name="Lindquist E.A."/>
            <person name="Lipzen A."/>
            <person name="Lundell T."/>
            <person name="Morin E."/>
            <person name="Murat C."/>
            <person name="Riley R."/>
            <person name="Ohm R."/>
            <person name="Sun H."/>
            <person name="Tunlid A."/>
            <person name="Henrissat B."/>
            <person name="Grigoriev I.V."/>
            <person name="Hibbett D.S."/>
            <person name="Martin F."/>
        </authorList>
    </citation>
    <scope>NUCLEOTIDE SEQUENCE [LARGE SCALE GENOMIC DNA]</scope>
    <source>
        <strain evidence="6">FD-334 SS-4</strain>
    </source>
</reference>
<comment type="pathway">
    <text evidence="1">Mycotoxin biosynthesis.</text>
</comment>
<dbReference type="AlphaFoldDB" id="A0A0D2N7Z6"/>
<gene>
    <name evidence="5" type="ORF">HYPSUDRAFT_194600</name>
</gene>
<evidence type="ECO:0000313" key="6">
    <source>
        <dbReference type="Proteomes" id="UP000054270"/>
    </source>
</evidence>
<keyword evidence="4" id="KW-0732">Signal</keyword>
<protein>
    <submittedName>
        <fullName evidence="5">Uncharacterized protein</fullName>
    </submittedName>
</protein>
<dbReference type="Pfam" id="PF11807">
    <property type="entry name" value="UstYa"/>
    <property type="match status" value="1"/>
</dbReference>
<evidence type="ECO:0000256" key="4">
    <source>
        <dbReference type="SAM" id="SignalP"/>
    </source>
</evidence>
<dbReference type="PANTHER" id="PTHR33365:SF11">
    <property type="entry name" value="TAT PATHWAY SIGNAL SEQUENCE"/>
    <property type="match status" value="1"/>
</dbReference>
<feature type="chain" id="PRO_5002247553" evidence="4">
    <location>
        <begin position="23"/>
        <end position="204"/>
    </location>
</feature>
<organism evidence="5 6">
    <name type="scientific">Hypholoma sublateritium (strain FD-334 SS-4)</name>
    <dbReference type="NCBI Taxonomy" id="945553"/>
    <lineage>
        <taxon>Eukaryota</taxon>
        <taxon>Fungi</taxon>
        <taxon>Dikarya</taxon>
        <taxon>Basidiomycota</taxon>
        <taxon>Agaricomycotina</taxon>
        <taxon>Agaricomycetes</taxon>
        <taxon>Agaricomycetidae</taxon>
        <taxon>Agaricales</taxon>
        <taxon>Agaricineae</taxon>
        <taxon>Strophariaceae</taxon>
        <taxon>Hypholoma</taxon>
    </lineage>
</organism>
<name>A0A0D2N7Z6_HYPSF</name>
<proteinExistence type="inferred from homology"/>
<sequence>MSKSTLIPGLLLLLCLVSLLHSFKIHMFVRRRLTGNVAHYVDVYHIGPQALEPVALPVKTGRVLMRTNPVTARYNVTTAEAAQEWIVALPSGDGSYRLHSPQTKSEANRAVFVSMYHEIHCIQTFAVALVENQKEQWPHFRHCFNYIRQMVMCRPDLTVEAGRFVDDQFVTTTPGSVHVCQDWRIPHDFLDTKMPWGITQGDQF</sequence>
<evidence type="ECO:0000256" key="1">
    <source>
        <dbReference type="ARBA" id="ARBA00004685"/>
    </source>
</evidence>
<dbReference type="OrthoDB" id="3687641at2759"/>
<feature type="signal peptide" evidence="4">
    <location>
        <begin position="1"/>
        <end position="22"/>
    </location>
</feature>
<evidence type="ECO:0000256" key="2">
    <source>
        <dbReference type="ARBA" id="ARBA00023002"/>
    </source>
</evidence>
<comment type="similarity">
    <text evidence="3">Belongs to the ustYa family.</text>
</comment>
<evidence type="ECO:0000313" key="5">
    <source>
        <dbReference type="EMBL" id="KJA15184.1"/>
    </source>
</evidence>
<keyword evidence="6" id="KW-1185">Reference proteome</keyword>
<dbReference type="EMBL" id="KN817652">
    <property type="protein sequence ID" value="KJA15184.1"/>
    <property type="molecule type" value="Genomic_DNA"/>
</dbReference>
<evidence type="ECO:0000256" key="3">
    <source>
        <dbReference type="ARBA" id="ARBA00035112"/>
    </source>
</evidence>